<keyword evidence="3" id="KW-1185">Reference proteome</keyword>
<dbReference type="STRING" id="419481.SAMN05216233_105164"/>
<evidence type="ECO:0000313" key="3">
    <source>
        <dbReference type="Proteomes" id="UP000198870"/>
    </source>
</evidence>
<dbReference type="PANTHER" id="PTHR34180:SF1">
    <property type="entry name" value="BETA-ALANYL-DOPAMINE_CARCININE HYDROLASE"/>
    <property type="match status" value="1"/>
</dbReference>
<dbReference type="EMBL" id="FMUX01000005">
    <property type="protein sequence ID" value="SCY21886.1"/>
    <property type="molecule type" value="Genomic_DNA"/>
</dbReference>
<evidence type="ECO:0000259" key="1">
    <source>
        <dbReference type="Pfam" id="PF03417"/>
    </source>
</evidence>
<keyword evidence="2" id="KW-0378">Hydrolase</keyword>
<name>A0A1G5E4H3_9BACT</name>
<reference evidence="2 3" key="1">
    <citation type="submission" date="2016-10" db="EMBL/GenBank/DDBJ databases">
        <authorList>
            <person name="de Groot N.N."/>
        </authorList>
    </citation>
    <scope>NUCLEOTIDE SEQUENCE [LARGE SCALE GENOMIC DNA]</scope>
    <source>
        <strain evidence="2 3">AA1</strain>
    </source>
</reference>
<dbReference type="InterPro" id="IPR047794">
    <property type="entry name" value="C45_proenzyme-like"/>
</dbReference>
<dbReference type="PANTHER" id="PTHR34180">
    <property type="entry name" value="PEPTIDASE C45"/>
    <property type="match status" value="1"/>
</dbReference>
<accession>A0A1G5E4H3</accession>
<dbReference type="NCBIfam" id="NF040521">
    <property type="entry name" value="C45_proenzyme"/>
    <property type="match status" value="1"/>
</dbReference>
<dbReference type="Pfam" id="PF03417">
    <property type="entry name" value="AAT"/>
    <property type="match status" value="1"/>
</dbReference>
<dbReference type="Proteomes" id="UP000198870">
    <property type="component" value="Unassembled WGS sequence"/>
</dbReference>
<dbReference type="AlphaFoldDB" id="A0A1G5E4H3"/>
<feature type="domain" description="Peptidase C45 hydrolase" evidence="1">
    <location>
        <begin position="96"/>
        <end position="314"/>
    </location>
</feature>
<dbReference type="InterPro" id="IPR005079">
    <property type="entry name" value="Peptidase_C45_hydrolase"/>
</dbReference>
<dbReference type="GO" id="GO:0016787">
    <property type="term" value="F:hydrolase activity"/>
    <property type="evidence" value="ECO:0007669"/>
    <property type="project" value="UniProtKB-KW"/>
</dbReference>
<gene>
    <name evidence="2" type="ORF">SAMN05216233_105164</name>
</gene>
<dbReference type="InterPro" id="IPR047801">
    <property type="entry name" value="Peptidase_C45"/>
</dbReference>
<dbReference type="InterPro" id="IPR029055">
    <property type="entry name" value="Ntn_hydrolases_N"/>
</dbReference>
<protein>
    <submittedName>
        <fullName evidence="2">Predicted choloylglycine hydrolase</fullName>
    </submittedName>
</protein>
<dbReference type="RefSeq" id="WP_092210331.1">
    <property type="nucleotide sequence ID" value="NZ_FMUX01000005.1"/>
</dbReference>
<dbReference type="SUPFAM" id="SSF56235">
    <property type="entry name" value="N-terminal nucleophile aminohydrolases (Ntn hydrolases)"/>
    <property type="match status" value="1"/>
</dbReference>
<organism evidence="2 3">
    <name type="scientific">Desulfoluna spongiiphila</name>
    <dbReference type="NCBI Taxonomy" id="419481"/>
    <lineage>
        <taxon>Bacteria</taxon>
        <taxon>Pseudomonadati</taxon>
        <taxon>Thermodesulfobacteriota</taxon>
        <taxon>Desulfobacteria</taxon>
        <taxon>Desulfobacterales</taxon>
        <taxon>Desulfolunaceae</taxon>
        <taxon>Desulfoluna</taxon>
    </lineage>
</organism>
<evidence type="ECO:0000313" key="2">
    <source>
        <dbReference type="EMBL" id="SCY21886.1"/>
    </source>
</evidence>
<sequence>MYHPRFKGDHYGMGLRFGGLLKKNGIALFGMTELDEVQRGYGMASENIVRKFFPGACEEMRGLADGLGVSYETFSAWLLCISVCLEVQGCSMIACKREGRVVFGRNNDLPPVFRKMSSSALYAPSGGYAFIANSSAFVGAEDGINEKGLAAGMTYVWGSELKAGFNSMFFVRYILERCATVAEGLKALEEIPMGGAYHLILADRDDMAHVECSPQKMRVHRGEVAVATNHFVSEEMAPCEETKDLYQSYARYKTASDAVGDGSRAVSVDNVKGLLGGKRGFMCQYEKALAFDTVWSSVYDPANRKVYRAEGNPSRCRYREDVRFEKICAF</sequence>
<proteinExistence type="predicted"/>
<dbReference type="Gene3D" id="3.60.60.10">
    <property type="entry name" value="Penicillin V Acylase, Chain A"/>
    <property type="match status" value="1"/>
</dbReference>
<dbReference type="OrthoDB" id="8109453at2"/>